<sequence>MKIGYARVSTRDQKADLQVDALKQAGCERIYQDIASGAKSARPELDKLLANVRAGDAVVIWKLDRLGRSLKHLVELVGELAERKVGLQSLNDPIDTTHAQGRLVFNLFASLAEFERELIRERTQAGLSAARARGRIGGRPKGLPAKAEATAMAAETLYREGRLSVSAIGEKLHISKSTLYSYLRHRGVKIGAYQKSARLCGARAGKYCHPW</sequence>
<keyword evidence="2" id="KW-0229">DNA integration</keyword>
<dbReference type="Gene3D" id="1.10.10.60">
    <property type="entry name" value="Homeodomain-like"/>
    <property type="match status" value="1"/>
</dbReference>
<dbReference type="EMBL" id="BSFN01000014">
    <property type="protein sequence ID" value="GLK90862.1"/>
    <property type="molecule type" value="Genomic_DNA"/>
</dbReference>
<dbReference type="GO" id="GO:0003677">
    <property type="term" value="F:DNA binding"/>
    <property type="evidence" value="ECO:0007669"/>
    <property type="project" value="UniProtKB-KW"/>
</dbReference>
<dbReference type="PROSITE" id="PS00398">
    <property type="entry name" value="RECOMBINASES_2"/>
    <property type="match status" value="1"/>
</dbReference>
<dbReference type="Proteomes" id="UP001143328">
    <property type="component" value="Unassembled WGS sequence"/>
</dbReference>
<dbReference type="PROSITE" id="PS51736">
    <property type="entry name" value="RECOMBINASES_3"/>
    <property type="match status" value="1"/>
</dbReference>
<keyword evidence="3" id="KW-0230">DNA invertase</keyword>
<comment type="similarity">
    <text evidence="1">Belongs to the site-specific recombinase resolvase family.</text>
</comment>
<evidence type="ECO:0000256" key="1">
    <source>
        <dbReference type="ARBA" id="ARBA00009913"/>
    </source>
</evidence>
<reference evidence="9" key="2">
    <citation type="submission" date="2023-01" db="EMBL/GenBank/DDBJ databases">
        <authorList>
            <person name="Sun Q."/>
            <person name="Evtushenko L."/>
        </authorList>
    </citation>
    <scope>NUCLEOTIDE SEQUENCE</scope>
    <source>
        <strain evidence="9">VKM B-2935</strain>
    </source>
</reference>
<dbReference type="PANTHER" id="PTHR30461:SF2">
    <property type="entry name" value="SERINE RECOMBINASE PINE-RELATED"/>
    <property type="match status" value="1"/>
</dbReference>
<keyword evidence="10" id="KW-1185">Reference proteome</keyword>
<proteinExistence type="inferred from homology"/>
<gene>
    <name evidence="9" type="ORF">GCM10017655_39260</name>
</gene>
<accession>A0A9W6K8H3</accession>
<dbReference type="GO" id="GO:0000150">
    <property type="term" value="F:DNA strand exchange activity"/>
    <property type="evidence" value="ECO:0007669"/>
    <property type="project" value="UniProtKB-KW"/>
</dbReference>
<keyword evidence="5" id="KW-0233">DNA recombination</keyword>
<comment type="caution">
    <text evidence="9">The sequence shown here is derived from an EMBL/GenBank/DDBJ whole genome shotgun (WGS) entry which is preliminary data.</text>
</comment>
<dbReference type="InterPro" id="IPR006119">
    <property type="entry name" value="Resolv_N"/>
</dbReference>
<evidence type="ECO:0000313" key="9">
    <source>
        <dbReference type="EMBL" id="GLK90862.1"/>
    </source>
</evidence>
<dbReference type="PROSITE" id="PS00397">
    <property type="entry name" value="RECOMBINASES_1"/>
    <property type="match status" value="1"/>
</dbReference>
<evidence type="ECO:0000256" key="7">
    <source>
        <dbReference type="PROSITE-ProRule" id="PRU10137"/>
    </source>
</evidence>
<evidence type="ECO:0000259" key="8">
    <source>
        <dbReference type="PROSITE" id="PS51736"/>
    </source>
</evidence>
<evidence type="ECO:0000256" key="3">
    <source>
        <dbReference type="ARBA" id="ARBA00023100"/>
    </source>
</evidence>
<evidence type="ECO:0000256" key="5">
    <source>
        <dbReference type="ARBA" id="ARBA00023172"/>
    </source>
</evidence>
<dbReference type="SUPFAM" id="SSF53041">
    <property type="entry name" value="Resolvase-like"/>
    <property type="match status" value="1"/>
</dbReference>
<protein>
    <submittedName>
        <fullName evidence="9">DNA invertase</fullName>
    </submittedName>
</protein>
<keyword evidence="4" id="KW-0238">DNA-binding</keyword>
<feature type="active site" description="O-(5'-phospho-DNA)-serine intermediate" evidence="6 7">
    <location>
        <position position="9"/>
    </location>
</feature>
<dbReference type="Gene3D" id="3.40.50.1390">
    <property type="entry name" value="Resolvase, N-terminal catalytic domain"/>
    <property type="match status" value="1"/>
</dbReference>
<evidence type="ECO:0000256" key="6">
    <source>
        <dbReference type="PIRSR" id="PIRSR606118-50"/>
    </source>
</evidence>
<dbReference type="InterPro" id="IPR036162">
    <property type="entry name" value="Resolvase-like_N_sf"/>
</dbReference>
<evidence type="ECO:0000313" key="10">
    <source>
        <dbReference type="Proteomes" id="UP001143328"/>
    </source>
</evidence>
<dbReference type="InterPro" id="IPR050639">
    <property type="entry name" value="SSR_resolvase"/>
</dbReference>
<evidence type="ECO:0000256" key="2">
    <source>
        <dbReference type="ARBA" id="ARBA00022908"/>
    </source>
</evidence>
<dbReference type="InterPro" id="IPR006118">
    <property type="entry name" value="Recombinase_CS"/>
</dbReference>
<dbReference type="Pfam" id="PF00239">
    <property type="entry name" value="Resolvase"/>
    <property type="match status" value="1"/>
</dbReference>
<dbReference type="PANTHER" id="PTHR30461">
    <property type="entry name" value="DNA-INVERTASE FROM LAMBDOID PROPHAGE"/>
    <property type="match status" value="1"/>
</dbReference>
<dbReference type="GO" id="GO:0015074">
    <property type="term" value="P:DNA integration"/>
    <property type="evidence" value="ECO:0007669"/>
    <property type="project" value="UniProtKB-KW"/>
</dbReference>
<dbReference type="SMART" id="SM00857">
    <property type="entry name" value="Resolvase"/>
    <property type="match status" value="1"/>
</dbReference>
<evidence type="ECO:0000256" key="4">
    <source>
        <dbReference type="ARBA" id="ARBA00023125"/>
    </source>
</evidence>
<dbReference type="FunFam" id="3.40.50.1390:FF:000001">
    <property type="entry name" value="DNA recombinase"/>
    <property type="match status" value="1"/>
</dbReference>
<feature type="domain" description="Resolvase/invertase-type recombinase catalytic" evidence="8">
    <location>
        <begin position="1"/>
        <end position="134"/>
    </location>
</feature>
<dbReference type="CDD" id="cd03768">
    <property type="entry name" value="SR_ResInv"/>
    <property type="match status" value="1"/>
</dbReference>
<reference evidence="9" key="1">
    <citation type="journal article" date="2014" name="Int. J. Syst. Evol. Microbiol.">
        <title>Complete genome sequence of Corynebacterium casei LMG S-19264T (=DSM 44701T), isolated from a smear-ripened cheese.</title>
        <authorList>
            <consortium name="US DOE Joint Genome Institute (JGI-PGF)"/>
            <person name="Walter F."/>
            <person name="Albersmeier A."/>
            <person name="Kalinowski J."/>
            <person name="Ruckert C."/>
        </authorList>
    </citation>
    <scope>NUCLEOTIDE SEQUENCE</scope>
    <source>
        <strain evidence="9">VKM B-2935</strain>
    </source>
</reference>
<organism evidence="9 10">
    <name type="scientific">Pseudomonas turukhanskensis</name>
    <dbReference type="NCBI Taxonomy" id="1806536"/>
    <lineage>
        <taxon>Bacteria</taxon>
        <taxon>Pseudomonadati</taxon>
        <taxon>Pseudomonadota</taxon>
        <taxon>Gammaproteobacteria</taxon>
        <taxon>Pseudomonadales</taxon>
        <taxon>Pseudomonadaceae</taxon>
        <taxon>Pseudomonas</taxon>
    </lineage>
</organism>
<name>A0A9W6K8H3_9PSED</name>
<dbReference type="AlphaFoldDB" id="A0A9W6K8H3"/>
<dbReference type="RefSeq" id="WP_271197031.1">
    <property type="nucleotide sequence ID" value="NZ_BSFN01000014.1"/>
</dbReference>